<protein>
    <recommendedName>
        <fullName evidence="6">UBZ4-type domain-containing protein</fullName>
    </recommendedName>
</protein>
<dbReference type="PANTHER" id="PTHR36892:SF1">
    <property type="entry name" value="OS05G0518200 PROTEIN"/>
    <property type="match status" value="1"/>
</dbReference>
<dbReference type="EMBL" id="CM004388">
    <property type="protein sequence ID" value="OAY57296.1"/>
    <property type="molecule type" value="Genomic_DNA"/>
</dbReference>
<reference evidence="8" key="1">
    <citation type="journal article" date="2016" name="Nat. Biotechnol.">
        <title>Sequencing wild and cultivated cassava and related species reveals extensive interspecific hybridization and genetic diversity.</title>
        <authorList>
            <person name="Bredeson J.V."/>
            <person name="Lyons J.B."/>
            <person name="Prochnik S.E."/>
            <person name="Wu G.A."/>
            <person name="Ha C.M."/>
            <person name="Edsinger-Gonzales E."/>
            <person name="Grimwood J."/>
            <person name="Schmutz J."/>
            <person name="Rabbi I.Y."/>
            <person name="Egesi C."/>
            <person name="Nauluvula P."/>
            <person name="Lebot V."/>
            <person name="Ndunguru J."/>
            <person name="Mkamilo G."/>
            <person name="Bart R.S."/>
            <person name="Setter T.L."/>
            <person name="Gleadow R.M."/>
            <person name="Kulakow P."/>
            <person name="Ferguson M.E."/>
            <person name="Rounsley S."/>
            <person name="Rokhsar D.S."/>
        </authorList>
    </citation>
    <scope>NUCLEOTIDE SEQUENCE [LARGE SCALE GENOMIC DNA]</scope>
    <source>
        <strain evidence="8">cv. AM560-2</strain>
    </source>
</reference>
<dbReference type="OrthoDB" id="678085at2759"/>
<dbReference type="GO" id="GO:0008270">
    <property type="term" value="F:zinc ion binding"/>
    <property type="evidence" value="ECO:0007669"/>
    <property type="project" value="UniProtKB-KW"/>
</dbReference>
<proteinExistence type="predicted"/>
<gene>
    <name evidence="7" type="ORF">MANES_02G085800v8</name>
</gene>
<sequence>MPLQLDAGFSIREYTAKVRAVDVRKCWPFRDTGDGDLDENKINQQRVEALLPPITVTKFRWWSHELNRIQHQQEQGILGIPSNEASKEKEKLEFVCPVCGNFAAPTMKAVNAHVDNCLAHAHRYKKRKMRMPMKAKSKSPKKRSIVEIFAVSPQIEKVDDDDDDDMEDDLDLPYAKDVDLDVVKTKHDEQKKKSINVQKKKIKKVRISNKLTVDQKKNRLKKKKKMKMKNKPIANKESAQLSIPVDYSRKVYNSFCSKGVEKDILDHISIPRNKLGLKASMQKKHGIRASTFIAKHRKAVIPVRGILKKNTKLIPQQNSEICNLPSGSQINSCELQHSERHVRFSGKDDILSPKKNLSSNVQNVSNTYPDFASQLQQDHSTENDKQSASVRVNGIGDVSVSTGNGAVFHTTINKKQLPGIHDSVTMPDFLSPYQGKEQHISDRSPSSQAIIHDNNLHMFSQGYQNVPPHNPTYAGILRLLPTVDEVQDYHVNSQLCGNVSTASNLRGKSVDYFKDRTHGYAAGDLLGGTRAFSQPSSSDFASIDCPNMSVSFMPQSSIKSINAQTSQYRPYFHLSPTECMGSDYKERVGALSERCIDEEFYGLPLNSHGELMQMSSSGKVGFEWLKKSTLISSTRSYPHNSVPPRSLGDSVIEKRPTEQAVARVPLNLLHTQKIHDVQIPARFGVNELPNTGRPDVHFSNSWTQYGQDHKGTQTIHLKENSDNIALKTVRPTMRLMGKNVAIGRSDTEMQGFEDGKIWMDKDIIQECHPTNILGNSLHKRHIQQDRVLCPSFGKSEETLHYPVETENNQASQRSFWVKVPESRSHPYVNWKSNAAFRNGDLSVNRIAASSQMHPSPCPYSPLDMLYKEANLQESIISGAETVSISSHLPVLSSSLETRPCMSWIPTKINCQQNLPHARKSVFGFPFLHPDCNEHVQSSSFASSSRNPPPGPLHAPIQVKPATMLSQATTDVGDKHYHCTTAGTNFFTAPHHPSVVSHPHSSMVSNPHMKSSPGSAVFVQPPFFPFPMQILP</sequence>
<comment type="caution">
    <text evidence="7">The sequence shown here is derived from an EMBL/GenBank/DDBJ whole genome shotgun (WGS) entry which is preliminary data.</text>
</comment>
<keyword evidence="5" id="KW-0234">DNA repair</keyword>
<evidence type="ECO:0000256" key="1">
    <source>
        <dbReference type="ARBA" id="ARBA00022723"/>
    </source>
</evidence>
<dbReference type="AlphaFoldDB" id="A0A2C9WDN0"/>
<evidence type="ECO:0000313" key="7">
    <source>
        <dbReference type="EMBL" id="OAY57296.1"/>
    </source>
</evidence>
<evidence type="ECO:0000256" key="2">
    <source>
        <dbReference type="ARBA" id="ARBA00022763"/>
    </source>
</evidence>
<dbReference type="SMART" id="SM00734">
    <property type="entry name" value="ZnF_Rad18"/>
    <property type="match status" value="1"/>
</dbReference>
<dbReference type="PANTHER" id="PTHR36892">
    <property type="entry name" value="OS01G0201800 PROTEIN"/>
    <property type="match status" value="1"/>
</dbReference>
<evidence type="ECO:0000256" key="4">
    <source>
        <dbReference type="ARBA" id="ARBA00022833"/>
    </source>
</evidence>
<dbReference type="GO" id="GO:0003677">
    <property type="term" value="F:DNA binding"/>
    <property type="evidence" value="ECO:0007669"/>
    <property type="project" value="InterPro"/>
</dbReference>
<keyword evidence="8" id="KW-1185">Reference proteome</keyword>
<evidence type="ECO:0000256" key="5">
    <source>
        <dbReference type="ARBA" id="ARBA00023204"/>
    </source>
</evidence>
<keyword evidence="2" id="KW-0227">DNA damage</keyword>
<name>A0A2C9WDN0_MANES</name>
<dbReference type="Proteomes" id="UP000091857">
    <property type="component" value="Chromosome 2"/>
</dbReference>
<organism evidence="7 8">
    <name type="scientific">Manihot esculenta</name>
    <name type="common">Cassava</name>
    <name type="synonym">Jatropha manihot</name>
    <dbReference type="NCBI Taxonomy" id="3983"/>
    <lineage>
        <taxon>Eukaryota</taxon>
        <taxon>Viridiplantae</taxon>
        <taxon>Streptophyta</taxon>
        <taxon>Embryophyta</taxon>
        <taxon>Tracheophyta</taxon>
        <taxon>Spermatophyta</taxon>
        <taxon>Magnoliopsida</taxon>
        <taxon>eudicotyledons</taxon>
        <taxon>Gunneridae</taxon>
        <taxon>Pentapetalae</taxon>
        <taxon>rosids</taxon>
        <taxon>fabids</taxon>
        <taxon>Malpighiales</taxon>
        <taxon>Euphorbiaceae</taxon>
        <taxon>Crotonoideae</taxon>
        <taxon>Manihoteae</taxon>
        <taxon>Manihot</taxon>
    </lineage>
</organism>
<accession>A0A2C9WDN0</accession>
<evidence type="ECO:0000256" key="3">
    <source>
        <dbReference type="ARBA" id="ARBA00022771"/>
    </source>
</evidence>
<dbReference type="STRING" id="3983.A0A2C9WDN0"/>
<keyword evidence="1" id="KW-0479">Metal-binding</keyword>
<dbReference type="Gramene" id="Manes.02G085800.1.v8.1">
    <property type="protein sequence ID" value="Manes.02G085800.1.v8.1.CDS"/>
    <property type="gene ID" value="Manes.02G085800.v8.1"/>
</dbReference>
<evidence type="ECO:0000313" key="8">
    <source>
        <dbReference type="Proteomes" id="UP000091857"/>
    </source>
</evidence>
<dbReference type="GO" id="GO:0006281">
    <property type="term" value="P:DNA repair"/>
    <property type="evidence" value="ECO:0007669"/>
    <property type="project" value="UniProtKB-KW"/>
</dbReference>
<keyword evidence="4" id="KW-0862">Zinc</keyword>
<keyword evidence="3" id="KW-0863">Zinc-finger</keyword>
<evidence type="ECO:0000259" key="6">
    <source>
        <dbReference type="SMART" id="SM00734"/>
    </source>
</evidence>
<feature type="domain" description="UBZ4-type" evidence="6">
    <location>
        <begin position="93"/>
        <end position="118"/>
    </location>
</feature>
<dbReference type="InterPro" id="IPR006642">
    <property type="entry name" value="Rad18_UBZ4"/>
</dbReference>